<dbReference type="Pfam" id="PF00076">
    <property type="entry name" value="RRM_1"/>
    <property type="match status" value="1"/>
</dbReference>
<gene>
    <name evidence="5" type="ORF">PIBRA_LOCUS8972</name>
</gene>
<dbReference type="Proteomes" id="UP001152562">
    <property type="component" value="Unassembled WGS sequence"/>
</dbReference>
<dbReference type="GO" id="GO:0003723">
    <property type="term" value="F:RNA binding"/>
    <property type="evidence" value="ECO:0007669"/>
    <property type="project" value="UniProtKB-UniRule"/>
</dbReference>
<keyword evidence="6" id="KW-1185">Reference proteome</keyword>
<reference evidence="5" key="1">
    <citation type="submission" date="2022-05" db="EMBL/GenBank/DDBJ databases">
        <authorList>
            <person name="Okamura Y."/>
        </authorList>
    </citation>
    <scope>NUCLEOTIDE SEQUENCE</scope>
</reference>
<keyword evidence="1 2" id="KW-0694">RNA-binding</keyword>
<evidence type="ECO:0000259" key="4">
    <source>
        <dbReference type="PROSITE" id="PS50102"/>
    </source>
</evidence>
<evidence type="ECO:0000256" key="2">
    <source>
        <dbReference type="PROSITE-ProRule" id="PRU00176"/>
    </source>
</evidence>
<protein>
    <recommendedName>
        <fullName evidence="4">RRM domain-containing protein</fullName>
    </recommendedName>
</protein>
<dbReference type="InterPro" id="IPR000504">
    <property type="entry name" value="RRM_dom"/>
</dbReference>
<dbReference type="SMART" id="SM00360">
    <property type="entry name" value="RRM"/>
    <property type="match status" value="1"/>
</dbReference>
<dbReference type="SUPFAM" id="SSF54928">
    <property type="entry name" value="RNA-binding domain, RBD"/>
    <property type="match status" value="1"/>
</dbReference>
<evidence type="ECO:0000256" key="3">
    <source>
        <dbReference type="SAM" id="MobiDB-lite"/>
    </source>
</evidence>
<dbReference type="Gene3D" id="3.30.70.330">
    <property type="match status" value="1"/>
</dbReference>
<accession>A0A9P0THY4</accession>
<comment type="caution">
    <text evidence="5">The sequence shown here is derived from an EMBL/GenBank/DDBJ whole genome shotgun (WGS) entry which is preliminary data.</text>
</comment>
<dbReference type="PROSITE" id="PS50102">
    <property type="entry name" value="RRM"/>
    <property type="match status" value="1"/>
</dbReference>
<feature type="domain" description="RRM" evidence="4">
    <location>
        <begin position="221"/>
        <end position="308"/>
    </location>
</feature>
<evidence type="ECO:0000313" key="6">
    <source>
        <dbReference type="Proteomes" id="UP001152562"/>
    </source>
</evidence>
<proteinExistence type="predicted"/>
<dbReference type="PANTHER" id="PTHR23236">
    <property type="entry name" value="EUKARYOTIC TRANSLATION INITIATION FACTOR 4B/4H"/>
    <property type="match status" value="1"/>
</dbReference>
<dbReference type="PANTHER" id="PTHR23236:SF11">
    <property type="entry name" value="EUKARYOTIC TRANSLATION INITIATION FACTOR 4H"/>
    <property type="match status" value="1"/>
</dbReference>
<dbReference type="EMBL" id="CALOZG010000029">
    <property type="protein sequence ID" value="CAH4032600.1"/>
    <property type="molecule type" value="Genomic_DNA"/>
</dbReference>
<sequence length="355" mass="40788">MEFETLFRKTAWRCLPAKKIIDMDSTSKPFNKKRKLDKIHTKNGKVKKFKLDLETKNTVANNDCNVPKDIEKNKVKVTLSPEEINKQYPILNDSDLVKKFLAVPMTNNQKGRIRQMIRDSLKGTTENPVPDVIYGKMQSLIKSSKELTEAELRKIRILFNMLKTSLQHGIEEKKVKKEKPKDKTVTLSKKDTTIEREQLNENRDKSMTAKKEQKVKGPKRYVVFVGNLPVDIEKETILQHFADLADNIVDVRLPKQEEGKKSSIAYVELKDDHSYELALSKHHSMLDNKRINVLYTTQKNSKISKSEAKSTSAKLVALQKSGKLIGSVPLNRKRSHRRNKAKRARAKEEAAIIKT</sequence>
<dbReference type="InterPro" id="IPR012677">
    <property type="entry name" value="Nucleotide-bd_a/b_plait_sf"/>
</dbReference>
<evidence type="ECO:0000256" key="1">
    <source>
        <dbReference type="ARBA" id="ARBA00022884"/>
    </source>
</evidence>
<dbReference type="InterPro" id="IPR035979">
    <property type="entry name" value="RBD_domain_sf"/>
</dbReference>
<evidence type="ECO:0000313" key="5">
    <source>
        <dbReference type="EMBL" id="CAH4032600.1"/>
    </source>
</evidence>
<name>A0A9P0THY4_PIEBR</name>
<feature type="region of interest" description="Disordered" evidence="3">
    <location>
        <begin position="331"/>
        <end position="355"/>
    </location>
</feature>
<feature type="compositionally biased region" description="Basic and acidic residues" evidence="3">
    <location>
        <begin position="346"/>
        <end position="355"/>
    </location>
</feature>
<dbReference type="AlphaFoldDB" id="A0A9P0THY4"/>
<feature type="compositionally biased region" description="Basic residues" evidence="3">
    <location>
        <begin position="331"/>
        <end position="345"/>
    </location>
</feature>
<organism evidence="5 6">
    <name type="scientific">Pieris brassicae</name>
    <name type="common">White butterfly</name>
    <name type="synonym">Large white butterfly</name>
    <dbReference type="NCBI Taxonomy" id="7116"/>
    <lineage>
        <taxon>Eukaryota</taxon>
        <taxon>Metazoa</taxon>
        <taxon>Ecdysozoa</taxon>
        <taxon>Arthropoda</taxon>
        <taxon>Hexapoda</taxon>
        <taxon>Insecta</taxon>
        <taxon>Pterygota</taxon>
        <taxon>Neoptera</taxon>
        <taxon>Endopterygota</taxon>
        <taxon>Lepidoptera</taxon>
        <taxon>Glossata</taxon>
        <taxon>Ditrysia</taxon>
        <taxon>Papilionoidea</taxon>
        <taxon>Pieridae</taxon>
        <taxon>Pierinae</taxon>
        <taxon>Pieris</taxon>
    </lineage>
</organism>